<comment type="caution">
    <text evidence="3">The sequence shown here is derived from an EMBL/GenBank/DDBJ whole genome shotgun (WGS) entry which is preliminary data.</text>
</comment>
<feature type="transmembrane region" description="Helical" evidence="2">
    <location>
        <begin position="133"/>
        <end position="154"/>
    </location>
</feature>
<organism evidence="3 4">
    <name type="scientific">Planotetraspora mira</name>
    <dbReference type="NCBI Taxonomy" id="58121"/>
    <lineage>
        <taxon>Bacteria</taxon>
        <taxon>Bacillati</taxon>
        <taxon>Actinomycetota</taxon>
        <taxon>Actinomycetes</taxon>
        <taxon>Streptosporangiales</taxon>
        <taxon>Streptosporangiaceae</taxon>
        <taxon>Planotetraspora</taxon>
    </lineage>
</organism>
<feature type="compositionally biased region" description="Acidic residues" evidence="1">
    <location>
        <begin position="1"/>
        <end position="10"/>
    </location>
</feature>
<accession>A0A8J3U2K5</accession>
<proteinExistence type="predicted"/>
<evidence type="ECO:0008006" key="5">
    <source>
        <dbReference type="Google" id="ProtNLM"/>
    </source>
</evidence>
<dbReference type="Proteomes" id="UP000650628">
    <property type="component" value="Unassembled WGS sequence"/>
</dbReference>
<feature type="transmembrane region" description="Helical" evidence="2">
    <location>
        <begin position="51"/>
        <end position="72"/>
    </location>
</feature>
<keyword evidence="2" id="KW-1133">Transmembrane helix</keyword>
<feature type="transmembrane region" description="Helical" evidence="2">
    <location>
        <begin position="107"/>
        <end position="127"/>
    </location>
</feature>
<feature type="region of interest" description="Disordered" evidence="1">
    <location>
        <begin position="1"/>
        <end position="35"/>
    </location>
</feature>
<dbReference type="InterPro" id="IPR021493">
    <property type="entry name" value="DUF3147"/>
</dbReference>
<dbReference type="Pfam" id="PF11345">
    <property type="entry name" value="DUF3147"/>
    <property type="match status" value="1"/>
</dbReference>
<evidence type="ECO:0000313" key="4">
    <source>
        <dbReference type="Proteomes" id="UP000650628"/>
    </source>
</evidence>
<dbReference type="EMBL" id="BOOO01000066">
    <property type="protein sequence ID" value="GII34934.1"/>
    <property type="molecule type" value="Genomic_DNA"/>
</dbReference>
<evidence type="ECO:0000313" key="3">
    <source>
        <dbReference type="EMBL" id="GII34934.1"/>
    </source>
</evidence>
<reference evidence="3 4" key="1">
    <citation type="submission" date="2021-01" db="EMBL/GenBank/DDBJ databases">
        <title>Whole genome shotgun sequence of Planotetraspora mira NBRC 15435.</title>
        <authorList>
            <person name="Komaki H."/>
            <person name="Tamura T."/>
        </authorList>
    </citation>
    <scope>NUCLEOTIDE SEQUENCE [LARGE SCALE GENOMIC DNA]</scope>
    <source>
        <strain evidence="3 4">NBRC 15435</strain>
    </source>
</reference>
<feature type="transmembrane region" description="Helical" evidence="2">
    <location>
        <begin position="78"/>
        <end position="95"/>
    </location>
</feature>
<evidence type="ECO:0000256" key="1">
    <source>
        <dbReference type="SAM" id="MobiDB-lite"/>
    </source>
</evidence>
<gene>
    <name evidence="3" type="ORF">Pmi06nite_83760</name>
</gene>
<name>A0A8J3U2K5_9ACTN</name>
<dbReference type="AlphaFoldDB" id="A0A8J3U2K5"/>
<keyword evidence="2" id="KW-0472">Membrane</keyword>
<protein>
    <recommendedName>
        <fullName evidence="5">DUF3147 family protein</fullName>
    </recommendedName>
</protein>
<feature type="compositionally biased region" description="Basic and acidic residues" evidence="1">
    <location>
        <begin position="26"/>
        <end position="35"/>
    </location>
</feature>
<keyword evidence="2" id="KW-0812">Transmembrane</keyword>
<keyword evidence="4" id="KW-1185">Reference proteome</keyword>
<sequence>MSDETNDDSNDGTNDGTNDDMGGDDPGSRGEDDDRMRLIPRELARTRPWDLVVRFAFGAGVSALAGVVSLVAGPALGGVFLAFPAILLASLTLVAQSEGPRQAYAEARGSVFGTLGLAGFAVVTTVLAARWPVWATLVTAAATWVVFGLGSYLVSRVIVRRAGG</sequence>
<evidence type="ECO:0000256" key="2">
    <source>
        <dbReference type="SAM" id="Phobius"/>
    </source>
</evidence>
<dbReference type="RefSeq" id="WP_203958703.1">
    <property type="nucleotide sequence ID" value="NZ_BOOO01000066.1"/>
</dbReference>